<feature type="region of interest" description="Disordered" evidence="1">
    <location>
        <begin position="154"/>
        <end position="175"/>
    </location>
</feature>
<dbReference type="STRING" id="1448308.A0A2T2N2L0"/>
<organism evidence="3 4">
    <name type="scientific">Corynespora cassiicola Philippines</name>
    <dbReference type="NCBI Taxonomy" id="1448308"/>
    <lineage>
        <taxon>Eukaryota</taxon>
        <taxon>Fungi</taxon>
        <taxon>Dikarya</taxon>
        <taxon>Ascomycota</taxon>
        <taxon>Pezizomycotina</taxon>
        <taxon>Dothideomycetes</taxon>
        <taxon>Pleosporomycetidae</taxon>
        <taxon>Pleosporales</taxon>
        <taxon>Corynesporascaceae</taxon>
        <taxon>Corynespora</taxon>
    </lineage>
</organism>
<dbReference type="Pfam" id="PF26639">
    <property type="entry name" value="Het-6_barrel"/>
    <property type="match status" value="1"/>
</dbReference>
<feature type="domain" description="Heterokaryon incompatibility" evidence="2">
    <location>
        <begin position="47"/>
        <end position="137"/>
    </location>
</feature>
<evidence type="ECO:0000259" key="2">
    <source>
        <dbReference type="Pfam" id="PF06985"/>
    </source>
</evidence>
<dbReference type="AlphaFoldDB" id="A0A2T2N2L0"/>
<evidence type="ECO:0000313" key="4">
    <source>
        <dbReference type="Proteomes" id="UP000240883"/>
    </source>
</evidence>
<dbReference type="PANTHER" id="PTHR24148">
    <property type="entry name" value="ANKYRIN REPEAT DOMAIN-CONTAINING PROTEIN 39 HOMOLOG-RELATED"/>
    <property type="match status" value="1"/>
</dbReference>
<proteinExistence type="predicted"/>
<gene>
    <name evidence="3" type="ORF">BS50DRAFT_579845</name>
</gene>
<dbReference type="InterPro" id="IPR052895">
    <property type="entry name" value="HetReg/Transcr_Mod"/>
</dbReference>
<feature type="region of interest" description="Disordered" evidence="1">
    <location>
        <begin position="206"/>
        <end position="226"/>
    </location>
</feature>
<reference evidence="3 4" key="1">
    <citation type="journal article" date="2018" name="Front. Microbiol.">
        <title>Genome-Wide Analysis of Corynespora cassiicola Leaf Fall Disease Putative Effectors.</title>
        <authorList>
            <person name="Lopez D."/>
            <person name="Ribeiro S."/>
            <person name="Label P."/>
            <person name="Fumanal B."/>
            <person name="Venisse J.S."/>
            <person name="Kohler A."/>
            <person name="de Oliveira R.R."/>
            <person name="Labutti K."/>
            <person name="Lipzen A."/>
            <person name="Lail K."/>
            <person name="Bauer D."/>
            <person name="Ohm R.A."/>
            <person name="Barry K.W."/>
            <person name="Spatafora J."/>
            <person name="Grigoriev I.V."/>
            <person name="Martin F.M."/>
            <person name="Pujade-Renaud V."/>
        </authorList>
    </citation>
    <scope>NUCLEOTIDE SEQUENCE [LARGE SCALE GENOMIC DNA]</scope>
    <source>
        <strain evidence="3 4">Philippines</strain>
    </source>
</reference>
<accession>A0A2T2N2L0</accession>
<feature type="compositionally biased region" description="Basic and acidic residues" evidence="1">
    <location>
        <begin position="158"/>
        <end position="168"/>
    </location>
</feature>
<protein>
    <recommendedName>
        <fullName evidence="2">Heterokaryon incompatibility domain-containing protein</fullName>
    </recommendedName>
</protein>
<dbReference type="EMBL" id="KZ678154">
    <property type="protein sequence ID" value="PSN59609.1"/>
    <property type="molecule type" value="Genomic_DNA"/>
</dbReference>
<dbReference type="Proteomes" id="UP000240883">
    <property type="component" value="Unassembled WGS sequence"/>
</dbReference>
<sequence length="708" mass="80039">MSKRGHPHKRLRLNSREIRIVNLFPGFWDDSIVCSTQVVSLNDAPSFSALSYSWGDRSKVEDISLDGEVFSVMSNLARALRHLRQQVQPLRIWIDFLSIDQNNLEEKAWQVNMMGDIYRACDEALLWLGIYSEDTDRWCEIANYEDCGCEDPGHLSPPHREKRQDSSEYRLSWGSGSPSRIKYTGWLLDQASLPLGSDGFSLSNTSPSPYAYEPENQPRRQHNTGLCKWHGRRPKISEAFAIIELFAQNRHINSIPGFANLVSPENTEPHPFVEPIQALNALMRRVWWERIWTVQEAVLPKKASIVCGPLRISLSTMTLAANSWQRHSNTCCSIVKDRLYSILSYQTHGESTYMAFSNFYRNIKALERVKPGSLDTTGGAFLPTYQLFCNRQASDVRDKVFGLLGIIGKNDLPVQADYRTTMMAINWAVSKGLLLAGEFEILYDGSNFSNFPIQSSWIKDFGQTLSQVEQRLRDLKSCARRDYNSAGSTKPDVHYCSRMTLSVGAVWIGSVKEVSGEFLLSENASVMKGHLRECAAMINFPDRKNLAYPRGGLVKDAFCRAAFGDRCPSAETQSGVRRPKETEISRFKEWVWDLKEVPLQTRYHLGNVIKYNVCNRRFFVTGAGLMGFGPSEMRAGDEVWVFKGAKVPFILRKLDVPIEGHEDNGVRKGEPGYTARNKRAVIGDCYVHGIMAGEAFVDGDVEMTVILS</sequence>
<dbReference type="InterPro" id="IPR010730">
    <property type="entry name" value="HET"/>
</dbReference>
<evidence type="ECO:0000256" key="1">
    <source>
        <dbReference type="SAM" id="MobiDB-lite"/>
    </source>
</evidence>
<dbReference type="Pfam" id="PF06985">
    <property type="entry name" value="HET"/>
    <property type="match status" value="1"/>
</dbReference>
<evidence type="ECO:0000313" key="3">
    <source>
        <dbReference type="EMBL" id="PSN59609.1"/>
    </source>
</evidence>
<dbReference type="PANTHER" id="PTHR24148:SF64">
    <property type="entry name" value="HETEROKARYON INCOMPATIBILITY DOMAIN-CONTAINING PROTEIN"/>
    <property type="match status" value="1"/>
</dbReference>
<dbReference type="OrthoDB" id="2157530at2759"/>
<keyword evidence="4" id="KW-1185">Reference proteome</keyword>
<name>A0A2T2N2L0_CORCC</name>